<name>L5L2Z6_PTEAL</name>
<gene>
    <name evidence="1" type="ORF">PAL_GLEAN10018907</name>
</gene>
<evidence type="ECO:0000313" key="2">
    <source>
        <dbReference type="Proteomes" id="UP000010552"/>
    </source>
</evidence>
<reference evidence="2" key="1">
    <citation type="journal article" date="2013" name="Science">
        <title>Comparative analysis of bat genomes provides insight into the evolution of flight and immunity.</title>
        <authorList>
            <person name="Zhang G."/>
            <person name="Cowled C."/>
            <person name="Shi Z."/>
            <person name="Huang Z."/>
            <person name="Bishop-Lilly K.A."/>
            <person name="Fang X."/>
            <person name="Wynne J.W."/>
            <person name="Xiong Z."/>
            <person name="Baker M.L."/>
            <person name="Zhao W."/>
            <person name="Tachedjian M."/>
            <person name="Zhu Y."/>
            <person name="Zhou P."/>
            <person name="Jiang X."/>
            <person name="Ng J."/>
            <person name="Yang L."/>
            <person name="Wu L."/>
            <person name="Xiao J."/>
            <person name="Feng Y."/>
            <person name="Chen Y."/>
            <person name="Sun X."/>
            <person name="Zhang Y."/>
            <person name="Marsh G.A."/>
            <person name="Crameri G."/>
            <person name="Broder C.C."/>
            <person name="Frey K.G."/>
            <person name="Wang L.F."/>
            <person name="Wang J."/>
        </authorList>
    </citation>
    <scope>NUCLEOTIDE SEQUENCE [LARGE SCALE GENOMIC DNA]</scope>
</reference>
<evidence type="ECO:0000313" key="1">
    <source>
        <dbReference type="EMBL" id="ELK17388.1"/>
    </source>
</evidence>
<dbReference type="EMBL" id="KB030406">
    <property type="protein sequence ID" value="ELK17388.1"/>
    <property type="molecule type" value="Genomic_DNA"/>
</dbReference>
<dbReference type="AlphaFoldDB" id="L5L2Z6"/>
<dbReference type="InParanoid" id="L5L2Z6"/>
<keyword evidence="2" id="KW-1185">Reference proteome</keyword>
<sequence>MSKGPGSPAGHLPESPGRGKAGLGSFLALVLPAPGHPAEKSPHQLSFAFAFSKGTDLECVCGDQQRPQLNREETEALVPSPSPRNTALRLFSRDSEVLAWPAQRGPPHALQGTAWAVTTSPGRRASSMRLDRARGVSSPFHARIVLFGSFPRAADCKPGTASCPHPSLIERFVRETLRIPLLALPPRSPPWVVAILTVCGIAG</sequence>
<proteinExistence type="predicted"/>
<accession>L5L2Z6</accession>
<dbReference type="Proteomes" id="UP000010552">
    <property type="component" value="Unassembled WGS sequence"/>
</dbReference>
<protein>
    <submittedName>
        <fullName evidence="1">Uncharacterized protein</fullName>
    </submittedName>
</protein>
<organism evidence="1 2">
    <name type="scientific">Pteropus alecto</name>
    <name type="common">Black flying fox</name>
    <dbReference type="NCBI Taxonomy" id="9402"/>
    <lineage>
        <taxon>Eukaryota</taxon>
        <taxon>Metazoa</taxon>
        <taxon>Chordata</taxon>
        <taxon>Craniata</taxon>
        <taxon>Vertebrata</taxon>
        <taxon>Euteleostomi</taxon>
        <taxon>Mammalia</taxon>
        <taxon>Eutheria</taxon>
        <taxon>Laurasiatheria</taxon>
        <taxon>Chiroptera</taxon>
        <taxon>Yinpterochiroptera</taxon>
        <taxon>Pteropodoidea</taxon>
        <taxon>Pteropodidae</taxon>
        <taxon>Pteropodinae</taxon>
        <taxon>Pteropus</taxon>
    </lineage>
</organism>